<feature type="compositionally biased region" description="Basic residues" evidence="1">
    <location>
        <begin position="143"/>
        <end position="153"/>
    </location>
</feature>
<feature type="region of interest" description="Disordered" evidence="1">
    <location>
        <begin position="118"/>
        <end position="184"/>
    </location>
</feature>
<evidence type="ECO:0000313" key="3">
    <source>
        <dbReference type="EnsemblPlants" id="Pp3c1_13140V3.1"/>
    </source>
</evidence>
<evidence type="ECO:0000256" key="1">
    <source>
        <dbReference type="SAM" id="MobiDB-lite"/>
    </source>
</evidence>
<dbReference type="GeneID" id="112292548"/>
<evidence type="ECO:0000313" key="2">
    <source>
        <dbReference type="EMBL" id="PNR62179.1"/>
    </source>
</evidence>
<dbReference type="Pfam" id="PF14645">
    <property type="entry name" value="Chibby"/>
    <property type="match status" value="1"/>
</dbReference>
<protein>
    <submittedName>
        <fullName evidence="2 3">Uncharacterized protein</fullName>
    </submittedName>
</protein>
<reference evidence="3" key="3">
    <citation type="submission" date="2020-12" db="UniProtKB">
        <authorList>
            <consortium name="EnsemblPlants"/>
        </authorList>
    </citation>
    <scope>IDENTIFICATION</scope>
</reference>
<reference evidence="2 4" key="1">
    <citation type="journal article" date="2008" name="Science">
        <title>The Physcomitrella genome reveals evolutionary insights into the conquest of land by plants.</title>
        <authorList>
            <person name="Rensing S."/>
            <person name="Lang D."/>
            <person name="Zimmer A."/>
            <person name="Terry A."/>
            <person name="Salamov A."/>
            <person name="Shapiro H."/>
            <person name="Nishiyama T."/>
            <person name="Perroud P.-F."/>
            <person name="Lindquist E."/>
            <person name="Kamisugi Y."/>
            <person name="Tanahashi T."/>
            <person name="Sakakibara K."/>
            <person name="Fujita T."/>
            <person name="Oishi K."/>
            <person name="Shin-I T."/>
            <person name="Kuroki Y."/>
            <person name="Toyoda A."/>
            <person name="Suzuki Y."/>
            <person name="Hashimoto A."/>
            <person name="Yamaguchi K."/>
            <person name="Sugano A."/>
            <person name="Kohara Y."/>
            <person name="Fujiyama A."/>
            <person name="Anterola A."/>
            <person name="Aoki S."/>
            <person name="Ashton N."/>
            <person name="Barbazuk W.B."/>
            <person name="Barker E."/>
            <person name="Bennetzen J."/>
            <person name="Bezanilla M."/>
            <person name="Blankenship R."/>
            <person name="Cho S.H."/>
            <person name="Dutcher S."/>
            <person name="Estelle M."/>
            <person name="Fawcett J.A."/>
            <person name="Gundlach H."/>
            <person name="Hanada K."/>
            <person name="Heyl A."/>
            <person name="Hicks K.A."/>
            <person name="Hugh J."/>
            <person name="Lohr M."/>
            <person name="Mayer K."/>
            <person name="Melkozernov A."/>
            <person name="Murata T."/>
            <person name="Nelson D."/>
            <person name="Pils B."/>
            <person name="Prigge M."/>
            <person name="Reiss B."/>
            <person name="Renner T."/>
            <person name="Rombauts S."/>
            <person name="Rushton P."/>
            <person name="Sanderfoot A."/>
            <person name="Schween G."/>
            <person name="Shiu S.-H."/>
            <person name="Stueber K."/>
            <person name="Theodoulou F.L."/>
            <person name="Tu H."/>
            <person name="Van de Peer Y."/>
            <person name="Verrier P.J."/>
            <person name="Waters E."/>
            <person name="Wood A."/>
            <person name="Yang L."/>
            <person name="Cove D."/>
            <person name="Cuming A."/>
            <person name="Hasebe M."/>
            <person name="Lucas S."/>
            <person name="Mishler D.B."/>
            <person name="Reski R."/>
            <person name="Grigoriev I."/>
            <person name="Quatrano R.S."/>
            <person name="Boore J.L."/>
        </authorList>
    </citation>
    <scope>NUCLEOTIDE SEQUENCE [LARGE SCALE GENOMIC DNA]</scope>
    <source>
        <strain evidence="3 4">cv. Gransden 2004</strain>
    </source>
</reference>
<accession>A0A2K1L811</accession>
<dbReference type="AlphaFoldDB" id="A0A2K1L811"/>
<dbReference type="OrthoDB" id="1913263at2759"/>
<proteinExistence type="predicted"/>
<dbReference type="Gramene" id="Pp3c1_13140V3.1">
    <property type="protein sequence ID" value="Pp3c1_13140V3.1"/>
    <property type="gene ID" value="Pp3c1_13140"/>
</dbReference>
<feature type="compositionally biased region" description="Basic and acidic residues" evidence="1">
    <location>
        <begin position="175"/>
        <end position="184"/>
    </location>
</feature>
<reference evidence="2 4" key="2">
    <citation type="journal article" date="2018" name="Plant J.">
        <title>The Physcomitrella patens chromosome-scale assembly reveals moss genome structure and evolution.</title>
        <authorList>
            <person name="Lang D."/>
            <person name="Ullrich K.K."/>
            <person name="Murat F."/>
            <person name="Fuchs J."/>
            <person name="Jenkins J."/>
            <person name="Haas F.B."/>
            <person name="Piednoel M."/>
            <person name="Gundlach H."/>
            <person name="Van Bel M."/>
            <person name="Meyberg R."/>
            <person name="Vives C."/>
            <person name="Morata J."/>
            <person name="Symeonidi A."/>
            <person name="Hiss M."/>
            <person name="Muchero W."/>
            <person name="Kamisugi Y."/>
            <person name="Saleh O."/>
            <person name="Blanc G."/>
            <person name="Decker E.L."/>
            <person name="van Gessel N."/>
            <person name="Grimwood J."/>
            <person name="Hayes R.D."/>
            <person name="Graham S.W."/>
            <person name="Gunter L.E."/>
            <person name="McDaniel S.F."/>
            <person name="Hoernstein S.N.W."/>
            <person name="Larsson A."/>
            <person name="Li F.W."/>
            <person name="Perroud P.F."/>
            <person name="Phillips J."/>
            <person name="Ranjan P."/>
            <person name="Rokshar D.S."/>
            <person name="Rothfels C.J."/>
            <person name="Schneider L."/>
            <person name="Shu S."/>
            <person name="Stevenson D.W."/>
            <person name="Thummler F."/>
            <person name="Tillich M."/>
            <person name="Villarreal Aguilar J.C."/>
            <person name="Widiez T."/>
            <person name="Wong G.K."/>
            <person name="Wymore A."/>
            <person name="Zhang Y."/>
            <person name="Zimmer A.D."/>
            <person name="Quatrano R.S."/>
            <person name="Mayer K.F.X."/>
            <person name="Goodstein D."/>
            <person name="Casacuberta J.M."/>
            <person name="Vandepoele K."/>
            <person name="Reski R."/>
            <person name="Cuming A.C."/>
            <person name="Tuskan G.A."/>
            <person name="Maumus F."/>
            <person name="Salse J."/>
            <person name="Schmutz J."/>
            <person name="Rensing S.A."/>
        </authorList>
    </citation>
    <scope>NUCLEOTIDE SEQUENCE [LARGE SCALE GENOMIC DNA]</scope>
    <source>
        <strain evidence="3 4">cv. Gransden 2004</strain>
    </source>
</reference>
<evidence type="ECO:0000313" key="4">
    <source>
        <dbReference type="Proteomes" id="UP000006727"/>
    </source>
</evidence>
<keyword evidence="4" id="KW-1185">Reference proteome</keyword>
<dbReference type="EMBL" id="ABEU02000001">
    <property type="protein sequence ID" value="PNR62179.1"/>
    <property type="molecule type" value="Genomic_DNA"/>
</dbReference>
<organism evidence="2">
    <name type="scientific">Physcomitrium patens</name>
    <name type="common">Spreading-leaved earth moss</name>
    <name type="synonym">Physcomitrella patens</name>
    <dbReference type="NCBI Taxonomy" id="3218"/>
    <lineage>
        <taxon>Eukaryota</taxon>
        <taxon>Viridiplantae</taxon>
        <taxon>Streptophyta</taxon>
        <taxon>Embryophyta</taxon>
        <taxon>Bryophyta</taxon>
        <taxon>Bryophytina</taxon>
        <taxon>Bryopsida</taxon>
        <taxon>Funariidae</taxon>
        <taxon>Funariales</taxon>
        <taxon>Funariaceae</taxon>
        <taxon>Physcomitrium</taxon>
    </lineage>
</organism>
<dbReference type="RefSeq" id="XP_024396945.1">
    <property type="nucleotide sequence ID" value="XM_024541177.2"/>
</dbReference>
<dbReference type="Proteomes" id="UP000006727">
    <property type="component" value="Chromosome 1"/>
</dbReference>
<dbReference type="EnsemblPlants" id="Pp3c1_13140V3.1">
    <property type="protein sequence ID" value="Pp3c1_13140V3.1"/>
    <property type="gene ID" value="Pp3c1_13140"/>
</dbReference>
<gene>
    <name evidence="3" type="primary">LOC112292548</name>
    <name evidence="2" type="ORF">PHYPA_000603</name>
</gene>
<sequence length="184" mass="21526">MGIFRQKQALPRSETAMLAAADLGPIHLNLDNYRLTFEDCSWTPEYDAPEMPEGVGSVEEEICKLRREKRRMKKDLDKFMAQAKEMKDLKEKWNLLDFKYQLLLDMWTMRALDEKEECEGSYRRRPHSTGGMSLSREGSPKRCSPKRSSPKRSGRYEITPPSRRNRHPCCNDDPSPSKRSERCH</sequence>
<name>A0A2K1L811_PHYPA</name>
<dbReference type="InterPro" id="IPR028118">
    <property type="entry name" value="Chibby_fam"/>
</dbReference>